<proteinExistence type="predicted"/>
<evidence type="ECO:0000313" key="2">
    <source>
        <dbReference type="EMBL" id="KKM84857.1"/>
    </source>
</evidence>
<dbReference type="Gene3D" id="3.40.50.1010">
    <property type="entry name" value="5'-nuclease"/>
    <property type="match status" value="1"/>
</dbReference>
<organism evidence="2">
    <name type="scientific">marine sediment metagenome</name>
    <dbReference type="NCBI Taxonomy" id="412755"/>
    <lineage>
        <taxon>unclassified sequences</taxon>
        <taxon>metagenomes</taxon>
        <taxon>ecological metagenomes</taxon>
    </lineage>
</organism>
<dbReference type="EMBL" id="LAZR01007503">
    <property type="protein sequence ID" value="KKM84857.1"/>
    <property type="molecule type" value="Genomic_DNA"/>
</dbReference>
<dbReference type="InterPro" id="IPR029060">
    <property type="entry name" value="PIN-like_dom_sf"/>
</dbReference>
<dbReference type="SUPFAM" id="SSF88723">
    <property type="entry name" value="PIN domain-like"/>
    <property type="match status" value="1"/>
</dbReference>
<dbReference type="Pfam" id="PF01850">
    <property type="entry name" value="PIN"/>
    <property type="match status" value="1"/>
</dbReference>
<dbReference type="InterPro" id="IPR002716">
    <property type="entry name" value="PIN_dom"/>
</dbReference>
<accession>A0A0F9NUA5</accession>
<comment type="caution">
    <text evidence="2">The sequence shown here is derived from an EMBL/GenBank/DDBJ whole genome shotgun (WGS) entry which is preliminary data.</text>
</comment>
<feature type="domain" description="PIN" evidence="1">
    <location>
        <begin position="4"/>
        <end position="108"/>
    </location>
</feature>
<dbReference type="AlphaFoldDB" id="A0A0F9NUA5"/>
<evidence type="ECO:0000259" key="1">
    <source>
        <dbReference type="Pfam" id="PF01850"/>
    </source>
</evidence>
<name>A0A0F9NUA5_9ZZZZ</name>
<reference evidence="2" key="1">
    <citation type="journal article" date="2015" name="Nature">
        <title>Complex archaea that bridge the gap between prokaryotes and eukaryotes.</title>
        <authorList>
            <person name="Spang A."/>
            <person name="Saw J.H."/>
            <person name="Jorgensen S.L."/>
            <person name="Zaremba-Niedzwiedzka K."/>
            <person name="Martijn J."/>
            <person name="Lind A.E."/>
            <person name="van Eijk R."/>
            <person name="Schleper C."/>
            <person name="Guy L."/>
            <person name="Ettema T.J."/>
        </authorList>
    </citation>
    <scope>NUCLEOTIDE SEQUENCE</scope>
</reference>
<dbReference type="CDD" id="cd18687">
    <property type="entry name" value="PIN_VapC-like"/>
    <property type="match status" value="1"/>
</dbReference>
<gene>
    <name evidence="2" type="ORF">LCGC14_1294980</name>
</gene>
<sequence>MKSIYLDASIPSAFCEKSQLERRKITRKWWNNEISRYEVLVSRLTIEEIEALKTKEKREAILSLIRDFPVLENSPAAERVAKKYIEEKIIPPNAFNDALHLAIAVVNKKDILLSWDFAHLVNSKVERRINAYNLISGYSRIRIVSPQDLMKEAD</sequence>
<protein>
    <recommendedName>
        <fullName evidence="1">PIN domain-containing protein</fullName>
    </recommendedName>
</protein>